<name>A0ABS4XSU7_GLUPR</name>
<dbReference type="SUPFAM" id="SSF54593">
    <property type="entry name" value="Glyoxalase/Bleomycin resistance protein/Dihydroxybiphenyl dioxygenase"/>
    <property type="match status" value="1"/>
</dbReference>
<dbReference type="PROSITE" id="PS51819">
    <property type="entry name" value="VOC"/>
    <property type="match status" value="1"/>
</dbReference>
<evidence type="ECO:0000313" key="2">
    <source>
        <dbReference type="EMBL" id="MBP2399580.1"/>
    </source>
</evidence>
<dbReference type="EMBL" id="JAGIOJ010000001">
    <property type="protein sequence ID" value="MBP2399580.1"/>
    <property type="molecule type" value="Genomic_DNA"/>
</dbReference>
<dbReference type="Proteomes" id="UP001195422">
    <property type="component" value="Unassembled WGS sequence"/>
</dbReference>
<evidence type="ECO:0000313" key="3">
    <source>
        <dbReference type="Proteomes" id="UP001195422"/>
    </source>
</evidence>
<dbReference type="RefSeq" id="WP_209550401.1">
    <property type="nucleotide sequence ID" value="NZ_BMPH01000023.1"/>
</dbReference>
<organism evidence="2 3">
    <name type="scientific">Glutamicibacter protophormiae</name>
    <name type="common">Brevibacterium protophormiae</name>
    <dbReference type="NCBI Taxonomy" id="37930"/>
    <lineage>
        <taxon>Bacteria</taxon>
        <taxon>Bacillati</taxon>
        <taxon>Actinomycetota</taxon>
        <taxon>Actinomycetes</taxon>
        <taxon>Micrococcales</taxon>
        <taxon>Micrococcaceae</taxon>
        <taxon>Glutamicibacter</taxon>
    </lineage>
</organism>
<proteinExistence type="predicted"/>
<dbReference type="Pfam" id="PF13669">
    <property type="entry name" value="Glyoxalase_4"/>
    <property type="match status" value="1"/>
</dbReference>
<protein>
    <submittedName>
        <fullName evidence="2">Catechol 2,3-dioxygenase-like lactoylglutathione lyase family enzyme</fullName>
    </submittedName>
</protein>
<dbReference type="InterPro" id="IPR029068">
    <property type="entry name" value="Glyas_Bleomycin-R_OHBP_Dase"/>
</dbReference>
<evidence type="ECO:0000259" key="1">
    <source>
        <dbReference type="PROSITE" id="PS51819"/>
    </source>
</evidence>
<feature type="domain" description="VOC" evidence="1">
    <location>
        <begin position="11"/>
        <end position="150"/>
    </location>
</feature>
<sequence>MSHAPIPQIKRFDHIGVTVSDLAAVTGFFVELGLEVQGSQEGMEGEFLDTVCGIPDSRTNIVMLAVPGTDVCIELSSFDRPAPGPGQPGAMANELGLRSLAFEVEDLPLLVSRLQERGYGLIGGIGEYEGIWSMAYIRRPEGLTIALAQRLAQH</sequence>
<dbReference type="InterPro" id="IPR037523">
    <property type="entry name" value="VOC_core"/>
</dbReference>
<accession>A0ABS4XSU7</accession>
<keyword evidence="3" id="KW-1185">Reference proteome</keyword>
<dbReference type="Gene3D" id="3.10.180.10">
    <property type="entry name" value="2,3-Dihydroxybiphenyl 1,2-Dioxygenase, domain 1"/>
    <property type="match status" value="1"/>
</dbReference>
<reference evidence="2 3" key="1">
    <citation type="submission" date="2021-03" db="EMBL/GenBank/DDBJ databases">
        <title>Sequencing the genomes of 1000 actinobacteria strains.</title>
        <authorList>
            <person name="Klenk H.-P."/>
        </authorList>
    </citation>
    <scope>NUCLEOTIDE SEQUENCE [LARGE SCALE GENOMIC DNA]</scope>
    <source>
        <strain evidence="2 3">DSM 20168</strain>
    </source>
</reference>
<comment type="caution">
    <text evidence="2">The sequence shown here is derived from an EMBL/GenBank/DDBJ whole genome shotgun (WGS) entry which is preliminary data.</text>
</comment>
<gene>
    <name evidence="2" type="ORF">JOF39_002661</name>
</gene>